<dbReference type="AlphaFoldDB" id="A0A8J5ILR2"/>
<keyword evidence="6" id="KW-1185">Reference proteome</keyword>
<dbReference type="PANTHER" id="PTHR31145">
    <property type="entry name" value="INTEGRAL MEMBRANE PROTEIN (AFU_ORTHOLOGUE AFUA_7G01610)"/>
    <property type="match status" value="1"/>
</dbReference>
<accession>A0A8J5ILR2</accession>
<feature type="transmembrane region" description="Helical" evidence="2">
    <location>
        <begin position="641"/>
        <end position="670"/>
    </location>
</feature>
<comment type="caution">
    <text evidence="5">The sequence shown here is derived from an EMBL/GenBank/DDBJ whole genome shotgun (WGS) entry which is preliminary data.</text>
</comment>
<dbReference type="GO" id="GO:0055085">
    <property type="term" value="P:transmembrane transport"/>
    <property type="evidence" value="ECO:0007669"/>
    <property type="project" value="TreeGrafter"/>
</dbReference>
<dbReference type="InterPro" id="IPR040241">
    <property type="entry name" value="TRP_Flc/Pkd2-like"/>
</dbReference>
<feature type="transmembrane region" description="Helical" evidence="2">
    <location>
        <begin position="836"/>
        <end position="861"/>
    </location>
</feature>
<dbReference type="Pfam" id="PF03083">
    <property type="entry name" value="MtN3_slv"/>
    <property type="match status" value="1"/>
</dbReference>
<organism evidence="5 6">
    <name type="scientific">Phytophthora aleatoria</name>
    <dbReference type="NCBI Taxonomy" id="2496075"/>
    <lineage>
        <taxon>Eukaryota</taxon>
        <taxon>Sar</taxon>
        <taxon>Stramenopiles</taxon>
        <taxon>Oomycota</taxon>
        <taxon>Peronosporomycetes</taxon>
        <taxon>Peronosporales</taxon>
        <taxon>Peronosporaceae</taxon>
        <taxon>Phytophthora</taxon>
    </lineage>
</organism>
<reference evidence="5" key="1">
    <citation type="submission" date="2021-01" db="EMBL/GenBank/DDBJ databases">
        <title>Phytophthora aleatoria, a newly-described species from Pinus radiata is distinct from Phytophthora cactorum isolates based on comparative genomics.</title>
        <authorList>
            <person name="Mcdougal R."/>
            <person name="Panda P."/>
            <person name="Williams N."/>
            <person name="Studholme D.J."/>
        </authorList>
    </citation>
    <scope>NUCLEOTIDE SEQUENCE</scope>
    <source>
        <strain evidence="5">NZFS 4037</strain>
    </source>
</reference>
<keyword evidence="2" id="KW-1133">Transmembrane helix</keyword>
<protein>
    <recommendedName>
        <fullName evidence="4">TRP C-terminal domain-containing protein</fullName>
    </recommendedName>
</protein>
<feature type="region of interest" description="Disordered" evidence="1">
    <location>
        <begin position="583"/>
        <end position="624"/>
    </location>
</feature>
<dbReference type="Pfam" id="PF06011">
    <property type="entry name" value="TRP"/>
    <property type="match status" value="1"/>
</dbReference>
<evidence type="ECO:0000313" key="5">
    <source>
        <dbReference type="EMBL" id="KAG6958199.1"/>
    </source>
</evidence>
<evidence type="ECO:0000256" key="1">
    <source>
        <dbReference type="SAM" id="MobiDB-lite"/>
    </source>
</evidence>
<evidence type="ECO:0000313" key="6">
    <source>
        <dbReference type="Proteomes" id="UP000709295"/>
    </source>
</evidence>
<feature type="region of interest" description="Disordered" evidence="1">
    <location>
        <begin position="959"/>
        <end position="980"/>
    </location>
</feature>
<dbReference type="FunFam" id="1.20.1280.290:FF:000007">
    <property type="entry name" value="Bidirectional sugar transporter SWEET7"/>
    <property type="match status" value="1"/>
</dbReference>
<feature type="transmembrane region" description="Helical" evidence="2">
    <location>
        <begin position="781"/>
        <end position="802"/>
    </location>
</feature>
<evidence type="ECO:0000256" key="2">
    <source>
        <dbReference type="SAM" id="Phobius"/>
    </source>
</evidence>
<gene>
    <name evidence="5" type="ORF">JG688_00010615</name>
</gene>
<feature type="signal peptide" evidence="3">
    <location>
        <begin position="1"/>
        <end position="19"/>
    </location>
</feature>
<dbReference type="InterPro" id="IPR004316">
    <property type="entry name" value="SWEET_rpt"/>
</dbReference>
<dbReference type="InterPro" id="IPR010308">
    <property type="entry name" value="TRP_C"/>
</dbReference>
<dbReference type="Proteomes" id="UP000709295">
    <property type="component" value="Unassembled WGS sequence"/>
</dbReference>
<name>A0A8J5ILR2_9STRA</name>
<feature type="transmembrane region" description="Helical" evidence="2">
    <location>
        <begin position="682"/>
        <end position="702"/>
    </location>
</feature>
<feature type="transmembrane region" description="Helical" evidence="2">
    <location>
        <begin position="1151"/>
        <end position="1169"/>
    </location>
</feature>
<feature type="transmembrane region" description="Helical" evidence="2">
    <location>
        <begin position="1022"/>
        <end position="1046"/>
    </location>
</feature>
<feature type="domain" description="TRP C-terminal" evidence="4">
    <location>
        <begin position="502"/>
        <end position="897"/>
    </location>
</feature>
<feature type="transmembrane region" description="Helical" evidence="2">
    <location>
        <begin position="1052"/>
        <end position="1073"/>
    </location>
</feature>
<feature type="compositionally biased region" description="Low complexity" evidence="1">
    <location>
        <begin position="60"/>
        <end position="86"/>
    </location>
</feature>
<feature type="region of interest" description="Disordered" evidence="1">
    <location>
        <begin position="225"/>
        <end position="297"/>
    </location>
</feature>
<feature type="transmembrane region" description="Helical" evidence="2">
    <location>
        <begin position="722"/>
        <end position="744"/>
    </location>
</feature>
<feature type="chain" id="PRO_5035206314" description="TRP C-terminal domain-containing protein" evidence="3">
    <location>
        <begin position="20"/>
        <end position="1198"/>
    </location>
</feature>
<feature type="transmembrane region" description="Helical" evidence="2">
    <location>
        <begin position="1117"/>
        <end position="1139"/>
    </location>
</feature>
<feature type="region of interest" description="Disordered" evidence="1">
    <location>
        <begin position="57"/>
        <end position="209"/>
    </location>
</feature>
<dbReference type="EMBL" id="JAENGY010000682">
    <property type="protein sequence ID" value="KAG6958199.1"/>
    <property type="molecule type" value="Genomic_DNA"/>
</dbReference>
<dbReference type="PANTHER" id="PTHR31145:SF6">
    <property type="entry name" value="INTEGRAL MEMBRANE PROTEIN (AFU_ORTHOLOGUE AFUA_7G01610)"/>
    <property type="match status" value="1"/>
</dbReference>
<keyword evidence="2" id="KW-0472">Membrane</keyword>
<evidence type="ECO:0000256" key="3">
    <source>
        <dbReference type="SAM" id="SignalP"/>
    </source>
</evidence>
<keyword evidence="3" id="KW-0732">Signal</keyword>
<evidence type="ECO:0000259" key="4">
    <source>
        <dbReference type="Pfam" id="PF06011"/>
    </source>
</evidence>
<feature type="compositionally biased region" description="Low complexity" evidence="1">
    <location>
        <begin position="96"/>
        <end position="186"/>
    </location>
</feature>
<keyword evidence="2" id="KW-0812">Transmembrane</keyword>
<feature type="transmembrane region" description="Helical" evidence="2">
    <location>
        <begin position="1085"/>
        <end position="1105"/>
    </location>
</feature>
<feature type="transmembrane region" description="Helical" evidence="2">
    <location>
        <begin position="873"/>
        <end position="894"/>
    </location>
</feature>
<proteinExistence type="predicted"/>
<dbReference type="GO" id="GO:0016020">
    <property type="term" value="C:membrane"/>
    <property type="evidence" value="ECO:0007669"/>
    <property type="project" value="InterPro"/>
</dbReference>
<feature type="transmembrane region" description="Helical" evidence="2">
    <location>
        <begin position="808"/>
        <end position="824"/>
    </location>
</feature>
<feature type="compositionally biased region" description="Polar residues" evidence="1">
    <location>
        <begin position="966"/>
        <end position="975"/>
    </location>
</feature>
<sequence>MRVYSAAIAAATAWTVAAAQTTQSTSQVAASSGSGVISATAGSVPCVFRYAMPTATNLPSSVTTTTSSTTSSGSDETDTSTDMSGSVGDGSEDRPGTVGVGSDSSSASTDTGSSGETQDSSADSSGSSTPTPTTKTPTSTTKTPTSTTKTPTSTTKTPSATTRTPSTSTGSATSDGSADTTLATTAPSTAMTLGSNDGRHLMGEAGGTTTIAGTAGVTATVSAEASGSTGVSTSTTATTAPSTTTATPSTTMKTPSSTTKTPSTSTSTGTTNTTTTTPTTTTGSSSMTGSAGVVGTNSTTTTTTIEFSCDSTFYSAWSSMGLTCGGTELDVTSAAASTECLIYSGTSSGTEISDLATCMSVCRFPACSNGTWDYTASDGINSDIYAGLDFITLMSYAGTQAAASVADAVQQPFSNLTFAAATECDYTSDNSFGACQCAGVTSSTPSAGAGGTSTSSNAQYSVPANKGLEDANHWADGTAKSTVDKAGIASTTIGSSAATVSVVAGGVMSVASGVVGGTSAGVTSGVSAAASVGITMAAVDICQFSIMLNQMNVDARPRFMENMGKKMAPAAFNFLPFGKNNASSSSDDANSTSSGSGSSYSRRLTTGSSTSGSSGSGSSSTTTGVQGMEKYASLIGVDPDMLFYLAVAGIACMVAVLFGAYAVAMGACYFFVQDFPTFSKKWLDKAIGVLMMILILSEYVVGATAMYQICYCIDHDSIDVSFFLAILTLLGLAFGTILYGVLVIKNNEDELQDLGTKDHFDKKFHARYGPLYDEHSFEGRFFFAPKLLLALLCGMTTGMVWIQGLWQIIVLIAFHIAFLLYLEIKQPYPTAFVQKTSSFVIIIKISALFLSFFLLSSATSFTESIPDDLREGVAFAIVGLQVLVLVCLMIRQVYIFYRTWKLKRDGASEDDKAVTVQTTNAREGSEAFFALGGEPQYYNNNQSRGGSMVVLGDDATPKMQDPRQYAQETPSNANYYGNRPLRGLQPQGNNHMQRTHTVVQHENNHRINEVDLVVYGYLTENYFPLVSCFLYGECCAIVYLAIYCYYSTNKQYVFRVLVAVVAIVAIVTVYAIVGSLGYTGQCTSSVNTIMGLIADCGGIFLYGAPMEKLFQVLKPKSAVFINAHMVIAGLASNILWLTYGTLITNPFIMSLNAFFLTVNVFTLGVYQIYDPNTHPLQDGGDTRPDDYNSDEMLRWSHV</sequence>